<feature type="domain" description="PilZ" evidence="1">
    <location>
        <begin position="16"/>
        <end position="100"/>
    </location>
</feature>
<name>A0A494TE69_SPHPE</name>
<dbReference type="SUPFAM" id="SSF141371">
    <property type="entry name" value="PilZ domain-like"/>
    <property type="match status" value="1"/>
</dbReference>
<keyword evidence="3" id="KW-1185">Reference proteome</keyword>
<protein>
    <recommendedName>
        <fullName evidence="1">PilZ domain-containing protein</fullName>
    </recommendedName>
</protein>
<evidence type="ECO:0000313" key="3">
    <source>
        <dbReference type="Proteomes" id="UP000276254"/>
    </source>
</evidence>
<dbReference type="Gene3D" id="2.40.10.220">
    <property type="entry name" value="predicted glycosyltransferase like domains"/>
    <property type="match status" value="1"/>
</dbReference>
<accession>A0A494TE69</accession>
<dbReference type="Pfam" id="PF07238">
    <property type="entry name" value="PilZ"/>
    <property type="match status" value="1"/>
</dbReference>
<dbReference type="EMBL" id="CP032829">
    <property type="protein sequence ID" value="AYJ85574.1"/>
    <property type="molecule type" value="Genomic_DNA"/>
</dbReference>
<sequence length="113" mass="12575">MATASYGLTEQVAAAERRRAERREVALDTLMADREGRTFAVRILNLSGAGFMAQSEWPLCERAPVRVDIPTIGWLRAEIVWVLGDRVGGNFREPIDAEAFATFVKVFGEHPRG</sequence>
<dbReference type="Proteomes" id="UP000276254">
    <property type="component" value="Chromosome"/>
</dbReference>
<evidence type="ECO:0000259" key="1">
    <source>
        <dbReference type="Pfam" id="PF07238"/>
    </source>
</evidence>
<evidence type="ECO:0000313" key="2">
    <source>
        <dbReference type="EMBL" id="AYJ85574.1"/>
    </source>
</evidence>
<dbReference type="OrthoDB" id="9806898at2"/>
<proteinExistence type="predicted"/>
<gene>
    <name evidence="2" type="ORF">D3Y57_05770</name>
</gene>
<organism evidence="2 3">
    <name type="scientific">Sphingomonas paeninsulae</name>
    <dbReference type="NCBI Taxonomy" id="2319844"/>
    <lineage>
        <taxon>Bacteria</taxon>
        <taxon>Pseudomonadati</taxon>
        <taxon>Pseudomonadota</taxon>
        <taxon>Alphaproteobacteria</taxon>
        <taxon>Sphingomonadales</taxon>
        <taxon>Sphingomonadaceae</taxon>
        <taxon>Sphingomonas</taxon>
    </lineage>
</organism>
<dbReference type="RefSeq" id="WP_121152199.1">
    <property type="nucleotide sequence ID" value="NZ_CP032829.1"/>
</dbReference>
<dbReference type="AlphaFoldDB" id="A0A494TE69"/>
<dbReference type="KEGG" id="spha:D3Y57_05770"/>
<dbReference type="InterPro" id="IPR009875">
    <property type="entry name" value="PilZ_domain"/>
</dbReference>
<dbReference type="GO" id="GO:0035438">
    <property type="term" value="F:cyclic-di-GMP binding"/>
    <property type="evidence" value="ECO:0007669"/>
    <property type="project" value="InterPro"/>
</dbReference>
<reference evidence="2 3" key="1">
    <citation type="submission" date="2018-09" db="EMBL/GenBank/DDBJ databases">
        <title>Sphingomonas peninsula sp. nov., isolated from fildes peninsula, Antarctic soil.</title>
        <authorList>
            <person name="Yingchao G."/>
        </authorList>
    </citation>
    <scope>NUCLEOTIDE SEQUENCE [LARGE SCALE GENOMIC DNA]</scope>
    <source>
        <strain evidence="2 3">YZ-8</strain>
    </source>
</reference>